<keyword evidence="6" id="KW-0507">mRNA processing</keyword>
<dbReference type="PANTHER" id="PTHR13471:SF0">
    <property type="entry name" value="NUCLEAR EXOSOME REGULATOR NRDE2"/>
    <property type="match status" value="1"/>
</dbReference>
<keyword evidence="12" id="KW-0508">mRNA splicing</keyword>
<feature type="compositionally biased region" description="Basic residues" evidence="19">
    <location>
        <begin position="113"/>
        <end position="134"/>
    </location>
</feature>
<dbReference type="SUPFAM" id="SSF48452">
    <property type="entry name" value="TPR-like"/>
    <property type="match status" value="1"/>
</dbReference>
<dbReference type="FunFam" id="1.25.40.10:FF:003653">
    <property type="entry name" value="NRDE-2, necessary for RNA interference, domain containing"/>
    <property type="match status" value="1"/>
</dbReference>
<keyword evidence="11" id="KW-0175">Coiled coil</keyword>
<name>A0A8J6FYF3_MICOH</name>
<dbReference type="Pfam" id="PF08424">
    <property type="entry name" value="NRDE-2"/>
    <property type="match status" value="1"/>
</dbReference>
<proteinExistence type="inferred from homology"/>
<gene>
    <name evidence="20" type="ORF">LTLLF_192570</name>
</gene>
<evidence type="ECO:0000313" key="20">
    <source>
        <dbReference type="EMBL" id="KAH0502436.1"/>
    </source>
</evidence>
<dbReference type="Proteomes" id="UP000710432">
    <property type="component" value="Unassembled WGS sequence"/>
</dbReference>
<dbReference type="CDD" id="cd22200">
    <property type="entry name" value="NRDE2_MID"/>
    <property type="match status" value="1"/>
</dbReference>
<evidence type="ECO:0000256" key="3">
    <source>
        <dbReference type="ARBA" id="ARBA00004642"/>
    </source>
</evidence>
<keyword evidence="7" id="KW-0677">Repeat</keyword>
<evidence type="ECO:0000256" key="12">
    <source>
        <dbReference type="ARBA" id="ARBA00023187"/>
    </source>
</evidence>
<accession>A0A8J6FYF3</accession>
<feature type="region of interest" description="Disordered" evidence="19">
    <location>
        <begin position="78"/>
        <end position="177"/>
    </location>
</feature>
<dbReference type="InterPro" id="IPR003107">
    <property type="entry name" value="HAT"/>
</dbReference>
<evidence type="ECO:0000256" key="8">
    <source>
        <dbReference type="ARBA" id="ARBA00022763"/>
    </source>
</evidence>
<dbReference type="GO" id="GO:0016607">
    <property type="term" value="C:nuclear speck"/>
    <property type="evidence" value="ECO:0007669"/>
    <property type="project" value="UniProtKB-SubCell"/>
</dbReference>
<dbReference type="GO" id="GO:0006974">
    <property type="term" value="P:DNA damage response"/>
    <property type="evidence" value="ECO:0007669"/>
    <property type="project" value="UniProtKB-KW"/>
</dbReference>
<dbReference type="GO" id="GO:0071013">
    <property type="term" value="C:catalytic step 2 spliceosome"/>
    <property type="evidence" value="ECO:0007669"/>
    <property type="project" value="TreeGrafter"/>
</dbReference>
<evidence type="ECO:0000256" key="11">
    <source>
        <dbReference type="ARBA" id="ARBA00023054"/>
    </source>
</evidence>
<evidence type="ECO:0000256" key="17">
    <source>
        <dbReference type="ARBA" id="ARBA00067310"/>
    </source>
</evidence>
<dbReference type="AlphaFoldDB" id="A0A8J6FYF3"/>
<keyword evidence="5" id="KW-0132">Cell division</keyword>
<evidence type="ECO:0000256" key="16">
    <source>
        <dbReference type="ARBA" id="ARBA00063940"/>
    </source>
</evidence>
<dbReference type="SMART" id="SM00386">
    <property type="entry name" value="HAT"/>
    <property type="match status" value="5"/>
</dbReference>
<evidence type="ECO:0000256" key="18">
    <source>
        <dbReference type="ARBA" id="ARBA00078932"/>
    </source>
</evidence>
<organism evidence="20 21">
    <name type="scientific">Microtus ochrogaster</name>
    <name type="common">Prairie vole</name>
    <dbReference type="NCBI Taxonomy" id="79684"/>
    <lineage>
        <taxon>Eukaryota</taxon>
        <taxon>Metazoa</taxon>
        <taxon>Chordata</taxon>
        <taxon>Craniata</taxon>
        <taxon>Vertebrata</taxon>
        <taxon>Euteleostomi</taxon>
        <taxon>Mammalia</taxon>
        <taxon>Eutheria</taxon>
        <taxon>Euarchontoglires</taxon>
        <taxon>Glires</taxon>
        <taxon>Rodentia</taxon>
        <taxon>Myomorpha</taxon>
        <taxon>Muroidea</taxon>
        <taxon>Cricetidae</taxon>
        <taxon>Arvicolinae</taxon>
        <taxon>Microtus</taxon>
    </lineage>
</organism>
<evidence type="ECO:0000256" key="6">
    <source>
        <dbReference type="ARBA" id="ARBA00022664"/>
    </source>
</evidence>
<dbReference type="InterPro" id="IPR011990">
    <property type="entry name" value="TPR-like_helical_dom_sf"/>
</dbReference>
<evidence type="ECO:0000256" key="1">
    <source>
        <dbReference type="ARBA" id="ARBA00004324"/>
    </source>
</evidence>
<evidence type="ECO:0000256" key="9">
    <source>
        <dbReference type="ARBA" id="ARBA00022776"/>
    </source>
</evidence>
<dbReference type="GO" id="GO:0008380">
    <property type="term" value="P:RNA splicing"/>
    <property type="evidence" value="ECO:0007669"/>
    <property type="project" value="UniProtKB-KW"/>
</dbReference>
<protein>
    <recommendedName>
        <fullName evidence="17">Nuclear exosome regulator NRDE2</fullName>
    </recommendedName>
    <alternativeName>
        <fullName evidence="18">Protein NRDE2 homolog</fullName>
    </alternativeName>
</protein>
<evidence type="ECO:0000256" key="5">
    <source>
        <dbReference type="ARBA" id="ARBA00022618"/>
    </source>
</evidence>
<keyword evidence="14" id="KW-0131">Cell cycle</keyword>
<feature type="compositionally biased region" description="Basic and acidic residues" evidence="19">
    <location>
        <begin position="149"/>
        <end position="168"/>
    </location>
</feature>
<comment type="function">
    <text evidence="15">Protein of the nuclear speckles that regulates RNA degradation and export from the nucleus through its interaction with MTREX an essential factor directing various RNAs to exosomal degradation. Changes the conformation of MTREX, precluding its association with the nuclear exosome and interaction with proteins required for its function in RNA exosomal degradation. Negatively regulates, for instance, the degradation of mRNAs and lncRNAs by inhibiting their MTREX-mediated recruitment to nuclear exosome. By preventing the degradation of RNAs in the nucleus, it promotes their export to the cytoplasm. U5 snRNP-associated RNA splicing factor which is required for efficient splicing of CEP131 pre-mRNA and plays an important role in centrosome maturation, integrity and function during mitosis. Suppresses intron retention in a subset of pre-mRNAs containing short, GC-rich introns with relatively weak 5' and 3' splice sites. Plays a role in DNA damage response.</text>
</comment>
<keyword evidence="13" id="KW-0539">Nucleus</keyword>
<dbReference type="GO" id="GO:1902369">
    <property type="term" value="P:negative regulation of RNA catabolic process"/>
    <property type="evidence" value="ECO:0007669"/>
    <property type="project" value="TreeGrafter"/>
</dbReference>
<dbReference type="FunFam" id="1.25.40.10:FF:000185">
    <property type="entry name" value="NRDE-2, necessary for RNA interference, domain-containing"/>
    <property type="match status" value="1"/>
</dbReference>
<comment type="subunit">
    <text evidence="16">Interacts with MTREX; the interaction is direct and stabilizes NRDE2. Interacts with EXOSC10, EFTUD2 and EIF4A3.</text>
</comment>
<evidence type="ECO:0000256" key="14">
    <source>
        <dbReference type="ARBA" id="ARBA00023306"/>
    </source>
</evidence>
<comment type="caution">
    <text evidence="20">The sequence shown here is derived from an EMBL/GenBank/DDBJ whole genome shotgun (WGS) entry which is preliminary data.</text>
</comment>
<evidence type="ECO:0000256" key="4">
    <source>
        <dbReference type="ARBA" id="ARBA00009265"/>
    </source>
</evidence>
<comment type="subcellular location">
    <subcellularLocation>
        <location evidence="1">Nucleus speckle</location>
    </subcellularLocation>
    <subcellularLocation>
        <location evidence="2">Nucleus</location>
        <location evidence="2">Nucleolus</location>
    </subcellularLocation>
    <subcellularLocation>
        <location evidence="3">Nucleus</location>
        <location evidence="3">Nucleoplasm</location>
    </subcellularLocation>
</comment>
<dbReference type="GO" id="GO:0005730">
    <property type="term" value="C:nucleolus"/>
    <property type="evidence" value="ECO:0007669"/>
    <property type="project" value="UniProtKB-SubCell"/>
</dbReference>
<reference evidence="20" key="1">
    <citation type="submission" date="2020-03" db="EMBL/GenBank/DDBJ databases">
        <title>Studies in the Genomics of Life Span.</title>
        <authorList>
            <person name="Glass D."/>
        </authorList>
    </citation>
    <scope>NUCLEOTIDE SEQUENCE</scope>
    <source>
        <strain evidence="20">LTLLF</strain>
        <tissue evidence="20">Muscle</tissue>
    </source>
</reference>
<evidence type="ECO:0000256" key="19">
    <source>
        <dbReference type="SAM" id="MobiDB-lite"/>
    </source>
</evidence>
<evidence type="ECO:0000256" key="10">
    <source>
        <dbReference type="ARBA" id="ARBA00022990"/>
    </source>
</evidence>
<evidence type="ECO:0000256" key="2">
    <source>
        <dbReference type="ARBA" id="ARBA00004604"/>
    </source>
</evidence>
<evidence type="ECO:0000256" key="7">
    <source>
        <dbReference type="ARBA" id="ARBA00022737"/>
    </source>
</evidence>
<dbReference type="PANTHER" id="PTHR13471">
    <property type="entry name" value="TETRATRICOPEPTIDE-LIKE HELICAL"/>
    <property type="match status" value="1"/>
</dbReference>
<dbReference type="GO" id="GO:0006397">
    <property type="term" value="P:mRNA processing"/>
    <property type="evidence" value="ECO:0007669"/>
    <property type="project" value="UniProtKB-KW"/>
</dbReference>
<evidence type="ECO:0000256" key="13">
    <source>
        <dbReference type="ARBA" id="ARBA00023242"/>
    </source>
</evidence>
<sequence>MCVPDAQGVRKKMLDLLGLKLQIVCSLNFTKESKRQASLSVQPEAVSGHQGYHLQKLDWLSNPSFCVGNLTSLSQRTEEVTAHAAEGSPLTRSPLRSELSGESDTSRTATQASRKKKKEKKKKRKHQHRKKTKRVHEQSSSGGAESDTDSGKDRPSRSIKDSQKESEKPSQGSDAVGAAAAGYRSIWLEDIQTLAEVFMTDRKPDPANWEYKSLYRGDIARYKRKGDSCLGINPKKQCISWEGTSAVKKHAHKHLERYFTKKSVGLMRTEGIAVCGNTEPPSSEPVPFIPVKDSADVAAPVATWLNPLGIYDQSTTQWLQGQGPLEQEPKQPDSQRDRESAVLKARVEEFNRKVRENPRDTQLWMAFVAFQDEVMRSPGLYALEDGEQEKHRKSLKLLLEKKLAVLERAIESNPSSVDLKLAKLQLCAEFWEPSALAKEWQKLLFLHPNNTDLWQRYLSFCQSQFGTFSVSKLHSLYGKCLSTLSAVKDGSILSHPVLPGTEEAMFALFLQQCHFLRQAGHSEKVISLFQAMVDFTFFKPDSVKELPTKAQVEFFEPFWDSGEPRVGEKGARGWRAWMHQQERGGWVLVNPDEDEEEPEEDDQEIKDKTLPRWQIWLAVERSRDQRHWRPWRPDKTKKQTEEDCEDPERQACTLHYSRKRALSVLFDDIGQSLIRLSSPGLRFQLIEAFLQFLGVPSGFLPPASCLYLAMDESSVFDSELYDEKPLTYFNPSFSGISCVGYMEQLGCPRWTKGHSREGEDFIRNVFHLVLPLFSGKQKSQLCLSWLRYEVAKVIWCLHAKKKRLKSQGKNCKKLAKNLLKEPENRNNFCLWKQYAHLEWLLGNIEDARKVFDTALSMAGSSELKDRELCELSLLYAELEMELSPDSRGAATGRAVHVLTRLTESSPYGPYTGQVMATQVLKARKAYERALQDCLGQTCASDPAPTESLDCLGSLVKCFMLFQYLTVGIDAAVQIYGQVFAKLKGSVLPEGSGLEDSARSQSLSSVLEAVTLMHTSLLRFHMNSSMYPLAPLRETLSEALKLYPGNQVLWRAYVQIQNKSHSANKTRRFLDVVTRSAKHLEPWLFAIEAERMRKRLVDSVQRVGGREVHATIPETGLTHRIRNLFENAIRSDKGSQCPLLWRMYLNFLVSLGNKERSKGVFYKALQSCPWAKVLYMDAMEYFPDELQEILDVMTEKELRVRLPLEELDLLLED</sequence>
<evidence type="ECO:0000256" key="15">
    <source>
        <dbReference type="ARBA" id="ARBA00059813"/>
    </source>
</evidence>
<feature type="compositionally biased region" description="Polar residues" evidence="19">
    <location>
        <begin position="100"/>
        <end position="112"/>
    </location>
</feature>
<evidence type="ECO:0000313" key="21">
    <source>
        <dbReference type="Proteomes" id="UP000710432"/>
    </source>
</evidence>
<dbReference type="InterPro" id="IPR013633">
    <property type="entry name" value="NRDE-2"/>
</dbReference>
<comment type="similarity">
    <text evidence="4">Belongs to the NRDE2 family.</text>
</comment>
<keyword evidence="10" id="KW-0007">Acetylation</keyword>
<keyword evidence="8" id="KW-0227">DNA damage</keyword>
<dbReference type="EMBL" id="JAATJU010026000">
    <property type="protein sequence ID" value="KAH0502436.1"/>
    <property type="molecule type" value="Genomic_DNA"/>
</dbReference>
<dbReference type="Gene3D" id="1.25.40.10">
    <property type="entry name" value="Tetratricopeptide repeat domain"/>
    <property type="match status" value="3"/>
</dbReference>
<dbReference type="GO" id="GO:0051301">
    <property type="term" value="P:cell division"/>
    <property type="evidence" value="ECO:0007669"/>
    <property type="project" value="UniProtKB-KW"/>
</dbReference>
<dbReference type="GO" id="GO:0031048">
    <property type="term" value="P:regulatory ncRNA-mediated heterochromatin formation"/>
    <property type="evidence" value="ECO:0007669"/>
    <property type="project" value="TreeGrafter"/>
</dbReference>
<keyword evidence="9" id="KW-0498">Mitosis</keyword>